<gene>
    <name evidence="7" type="ORF">DD236_11460</name>
</gene>
<feature type="domain" description="Enoyl reductase (ER)" evidence="6">
    <location>
        <begin position="9"/>
        <end position="352"/>
    </location>
</feature>
<comment type="similarity">
    <text evidence="5">Belongs to the zinc-containing alcohol dehydrogenase family.</text>
</comment>
<comment type="caution">
    <text evidence="7">The sequence shown here is derived from an EMBL/GenBank/DDBJ whole genome shotgun (WGS) entry which is preliminary data.</text>
</comment>
<dbReference type="RefSeq" id="WP_109094534.1">
    <property type="nucleotide sequence ID" value="NZ_QETB01000007.1"/>
</dbReference>
<evidence type="ECO:0000313" key="8">
    <source>
        <dbReference type="Proteomes" id="UP000245283"/>
    </source>
</evidence>
<protein>
    <submittedName>
        <fullName evidence="7">Alcohol dehydrogenase</fullName>
    </submittedName>
</protein>
<keyword evidence="4" id="KW-0560">Oxidoreductase</keyword>
<dbReference type="GO" id="GO:0008270">
    <property type="term" value="F:zinc ion binding"/>
    <property type="evidence" value="ECO:0007669"/>
    <property type="project" value="InterPro"/>
</dbReference>
<dbReference type="InterPro" id="IPR020843">
    <property type="entry name" value="ER"/>
</dbReference>
<accession>A0A2V1K4Q2</accession>
<proteinExistence type="inferred from homology"/>
<organism evidence="7 8">
    <name type="scientific">Ancrocorticia populi</name>
    <dbReference type="NCBI Taxonomy" id="2175228"/>
    <lineage>
        <taxon>Bacteria</taxon>
        <taxon>Bacillati</taxon>
        <taxon>Actinomycetota</taxon>
        <taxon>Actinomycetes</taxon>
        <taxon>Actinomycetales</taxon>
        <taxon>Actinomycetaceae</taxon>
        <taxon>Ancrocorticia</taxon>
    </lineage>
</organism>
<evidence type="ECO:0000256" key="1">
    <source>
        <dbReference type="ARBA" id="ARBA00001947"/>
    </source>
</evidence>
<dbReference type="CDD" id="cd08258">
    <property type="entry name" value="Zn_ADH4"/>
    <property type="match status" value="1"/>
</dbReference>
<dbReference type="InterPro" id="IPR036291">
    <property type="entry name" value="NAD(P)-bd_dom_sf"/>
</dbReference>
<keyword evidence="3 5" id="KW-0862">Zinc</keyword>
<evidence type="ECO:0000256" key="2">
    <source>
        <dbReference type="ARBA" id="ARBA00022723"/>
    </source>
</evidence>
<dbReference type="Pfam" id="PF00107">
    <property type="entry name" value="ADH_zinc_N"/>
    <property type="match status" value="1"/>
</dbReference>
<dbReference type="OrthoDB" id="9797931at2"/>
<dbReference type="InterPro" id="IPR013149">
    <property type="entry name" value="ADH-like_C"/>
</dbReference>
<dbReference type="InterPro" id="IPR002328">
    <property type="entry name" value="ADH_Zn_CS"/>
</dbReference>
<keyword evidence="2 5" id="KW-0479">Metal-binding</keyword>
<evidence type="ECO:0000256" key="5">
    <source>
        <dbReference type="RuleBase" id="RU361277"/>
    </source>
</evidence>
<dbReference type="PANTHER" id="PTHR43401:SF2">
    <property type="entry name" value="L-THREONINE 3-DEHYDROGENASE"/>
    <property type="match status" value="1"/>
</dbReference>
<dbReference type="SMART" id="SM00829">
    <property type="entry name" value="PKS_ER"/>
    <property type="match status" value="1"/>
</dbReference>
<evidence type="ECO:0000313" key="7">
    <source>
        <dbReference type="EMBL" id="PWF24425.1"/>
    </source>
</evidence>
<sequence length="358" mass="38975">MKALARYGKEFGGYRLIDVPVPEIGDEDILVEVGAATICGADMKHFRVDNGSDEFNSIRGHEFAGTIAKVGSKVTDWHVGQRVVTDNTGHVCGVCPACERADFLVCENKTNIGLDNNRWGGGFTKYAVIPGEILRIHRHAIWEIPDNLPFEQAAAIEPLCNSYKTVAQQPHLLPGQDVVVIGAGPIGLNSVQVAKSMGATNIVLVGLDADVSTRFEVGKKLGATHVVNASKEDVVARCQEICGKDNLGLVIECSGANAALEQAIKMVRPNAEIVRAGMGFQPLNFSINRITEWNIAILGHMAYDSTTWRNVLRMVESGQLQIEPMLTHEFGLSEWEKGFEAMAAKDAIKVVVKYDFDD</sequence>
<dbReference type="EMBL" id="QETB01000007">
    <property type="protein sequence ID" value="PWF24425.1"/>
    <property type="molecule type" value="Genomic_DNA"/>
</dbReference>
<reference evidence="8" key="1">
    <citation type="submission" date="2018-05" db="EMBL/GenBank/DDBJ databases">
        <authorList>
            <person name="Li Y."/>
        </authorList>
    </citation>
    <scope>NUCLEOTIDE SEQUENCE [LARGE SCALE GENOMIC DNA]</scope>
    <source>
        <strain evidence="8">sk1b4</strain>
    </source>
</reference>
<comment type="cofactor">
    <cofactor evidence="1 5">
        <name>Zn(2+)</name>
        <dbReference type="ChEBI" id="CHEBI:29105"/>
    </cofactor>
</comment>
<keyword evidence="8" id="KW-1185">Reference proteome</keyword>
<evidence type="ECO:0000259" key="6">
    <source>
        <dbReference type="SMART" id="SM00829"/>
    </source>
</evidence>
<dbReference type="InterPro" id="IPR011032">
    <property type="entry name" value="GroES-like_sf"/>
</dbReference>
<dbReference type="SUPFAM" id="SSF51735">
    <property type="entry name" value="NAD(P)-binding Rossmann-fold domains"/>
    <property type="match status" value="1"/>
</dbReference>
<dbReference type="Pfam" id="PF08240">
    <property type="entry name" value="ADH_N"/>
    <property type="match status" value="1"/>
</dbReference>
<evidence type="ECO:0000256" key="4">
    <source>
        <dbReference type="ARBA" id="ARBA00023002"/>
    </source>
</evidence>
<dbReference type="PANTHER" id="PTHR43401">
    <property type="entry name" value="L-THREONINE 3-DEHYDROGENASE"/>
    <property type="match status" value="1"/>
</dbReference>
<dbReference type="InterPro" id="IPR013154">
    <property type="entry name" value="ADH-like_N"/>
</dbReference>
<dbReference type="Gene3D" id="3.40.50.720">
    <property type="entry name" value="NAD(P)-binding Rossmann-like Domain"/>
    <property type="match status" value="1"/>
</dbReference>
<dbReference type="Proteomes" id="UP000245283">
    <property type="component" value="Unassembled WGS sequence"/>
</dbReference>
<dbReference type="AlphaFoldDB" id="A0A2V1K4Q2"/>
<dbReference type="GO" id="GO:0016491">
    <property type="term" value="F:oxidoreductase activity"/>
    <property type="evidence" value="ECO:0007669"/>
    <property type="project" value="UniProtKB-KW"/>
</dbReference>
<dbReference type="SUPFAM" id="SSF50129">
    <property type="entry name" value="GroES-like"/>
    <property type="match status" value="1"/>
</dbReference>
<name>A0A2V1K4Q2_9ACTO</name>
<evidence type="ECO:0000256" key="3">
    <source>
        <dbReference type="ARBA" id="ARBA00022833"/>
    </source>
</evidence>
<dbReference type="Gene3D" id="3.90.180.10">
    <property type="entry name" value="Medium-chain alcohol dehydrogenases, catalytic domain"/>
    <property type="match status" value="1"/>
</dbReference>
<dbReference type="InterPro" id="IPR050129">
    <property type="entry name" value="Zn_alcohol_dh"/>
</dbReference>
<dbReference type="PROSITE" id="PS00059">
    <property type="entry name" value="ADH_ZINC"/>
    <property type="match status" value="1"/>
</dbReference>